<evidence type="ECO:0000313" key="3">
    <source>
        <dbReference type="Proteomes" id="UP000610966"/>
    </source>
</evidence>
<keyword evidence="3" id="KW-1185">Reference proteome</keyword>
<gene>
    <name evidence="2" type="ORF">Mth01_12480</name>
</gene>
<protein>
    <submittedName>
        <fullName evidence="2">Uncharacterized protein</fullName>
    </submittedName>
</protein>
<accession>A0A8J3R5X1</accession>
<organism evidence="2 3">
    <name type="scientific">Sphaerimonospora thailandensis</name>
    <dbReference type="NCBI Taxonomy" id="795644"/>
    <lineage>
        <taxon>Bacteria</taxon>
        <taxon>Bacillati</taxon>
        <taxon>Actinomycetota</taxon>
        <taxon>Actinomycetes</taxon>
        <taxon>Streptosporangiales</taxon>
        <taxon>Streptosporangiaceae</taxon>
        <taxon>Sphaerimonospora</taxon>
    </lineage>
</organism>
<evidence type="ECO:0000256" key="1">
    <source>
        <dbReference type="SAM" id="Phobius"/>
    </source>
</evidence>
<feature type="transmembrane region" description="Helical" evidence="1">
    <location>
        <begin position="21"/>
        <end position="45"/>
    </location>
</feature>
<proteinExistence type="predicted"/>
<keyword evidence="1" id="KW-0812">Transmembrane</keyword>
<dbReference type="EMBL" id="BOOG01000012">
    <property type="protein sequence ID" value="GIH68995.1"/>
    <property type="molecule type" value="Genomic_DNA"/>
</dbReference>
<dbReference type="RefSeq" id="WP_204012768.1">
    <property type="nucleotide sequence ID" value="NZ_BOOG01000012.1"/>
</dbReference>
<dbReference type="Proteomes" id="UP000610966">
    <property type="component" value="Unassembled WGS sequence"/>
</dbReference>
<evidence type="ECO:0000313" key="2">
    <source>
        <dbReference type="EMBL" id="GIH68995.1"/>
    </source>
</evidence>
<reference evidence="2" key="1">
    <citation type="submission" date="2021-01" db="EMBL/GenBank/DDBJ databases">
        <title>Whole genome shotgun sequence of Sphaerimonospora thailandensis NBRC 107569.</title>
        <authorList>
            <person name="Komaki H."/>
            <person name="Tamura T."/>
        </authorList>
    </citation>
    <scope>NUCLEOTIDE SEQUENCE</scope>
    <source>
        <strain evidence="2">NBRC 107569</strain>
    </source>
</reference>
<keyword evidence="1" id="KW-0472">Membrane</keyword>
<name>A0A8J3R5X1_9ACTN</name>
<keyword evidence="1" id="KW-1133">Transmembrane helix</keyword>
<dbReference type="AlphaFoldDB" id="A0A8J3R5X1"/>
<comment type="caution">
    <text evidence="2">The sequence shown here is derived from an EMBL/GenBank/DDBJ whole genome shotgun (WGS) entry which is preliminary data.</text>
</comment>
<sequence>MRLIDAPSAHLSMPDPRRVSPAAAGLGTVFVNAVLVSAVILGAVACGSTGTAQPDGRRTIPETPVYVMNLYAAEQGRADQRPTDLVISEFTTLNGVTWRTWGPTRAIGAGRLSGSWCLPACADTPYAATVTLSGVVPVRGKGYFTRYEIAADLPLDLREQADLRGAVPAPESTGL</sequence>